<gene>
    <name evidence="2" type="ORF">HPBE_LOCUS19503</name>
</gene>
<evidence type="ECO:0000259" key="1">
    <source>
        <dbReference type="Pfam" id="PF00078"/>
    </source>
</evidence>
<dbReference type="Proteomes" id="UP000050761">
    <property type="component" value="Unassembled WGS sequence"/>
</dbReference>
<evidence type="ECO:0000313" key="2">
    <source>
        <dbReference type="EMBL" id="VDP15334.1"/>
    </source>
</evidence>
<name>A0A183GBL8_HELPZ</name>
<proteinExistence type="predicted"/>
<accession>A0A183GBL8</accession>
<sequence length="471" mass="54281">MSKHVSSLKGLVATSCKKLESMLARFEEDGLETIEVEGGDIAPEDQRACRSRMQEALGAIQECTPRIDHLLERVEDVPSDQDFLKRVLKKKEGCWSDISREMKMYQNQYEQLFMKSLTARSSWEQISAKRDADGASPLRKFVTTQKLLRDTISTKEQIVRVMNRYVILARFQGETAQKAKGSSRMVENEARLEVRVQQEDDGREAELLGRIQAVESRIQRMRMQLLRFPFRKSERISPGMHPELSCAFCGEVGMHYSESCPTITNGDERYDIILWSSACFRCLEFCPGGEKCKYAHRRCFYCQKLEGTEFQDLIPRDEGHHSALCNVPHKKERAQFPCQWKTSKKTLLYNKGDVRDNGNYRPIWLLSVVCKLFTRVVLNTISRTLDEGKPCEQAGFRRRFSTIDHIHTITKLIEVSREYKLPLCLTFIDLKKAFDSVEAEAVVDALLTQGVPTQSSESFESCRVDSRPRWE</sequence>
<organism evidence="3 4">
    <name type="scientific">Heligmosomoides polygyrus</name>
    <name type="common">Parasitic roundworm</name>
    <dbReference type="NCBI Taxonomy" id="6339"/>
    <lineage>
        <taxon>Eukaryota</taxon>
        <taxon>Metazoa</taxon>
        <taxon>Ecdysozoa</taxon>
        <taxon>Nematoda</taxon>
        <taxon>Chromadorea</taxon>
        <taxon>Rhabditida</taxon>
        <taxon>Rhabditina</taxon>
        <taxon>Rhabditomorpha</taxon>
        <taxon>Strongyloidea</taxon>
        <taxon>Heligmosomidae</taxon>
        <taxon>Heligmosomoides</taxon>
    </lineage>
</organism>
<dbReference type="SUPFAM" id="SSF56672">
    <property type="entry name" value="DNA/RNA polymerases"/>
    <property type="match status" value="1"/>
</dbReference>
<dbReference type="AlphaFoldDB" id="A0A183GBL8"/>
<evidence type="ECO:0000313" key="4">
    <source>
        <dbReference type="WBParaSite" id="HPBE_0001950401-mRNA-1"/>
    </source>
</evidence>
<keyword evidence="3" id="KW-1185">Reference proteome</keyword>
<reference evidence="2 3" key="1">
    <citation type="submission" date="2018-11" db="EMBL/GenBank/DDBJ databases">
        <authorList>
            <consortium name="Pathogen Informatics"/>
        </authorList>
    </citation>
    <scope>NUCLEOTIDE SEQUENCE [LARGE SCALE GENOMIC DNA]</scope>
</reference>
<dbReference type="InterPro" id="IPR000477">
    <property type="entry name" value="RT_dom"/>
</dbReference>
<accession>A0A3P8C8I2</accession>
<dbReference type="OrthoDB" id="410104at2759"/>
<evidence type="ECO:0000313" key="3">
    <source>
        <dbReference type="Proteomes" id="UP000050761"/>
    </source>
</evidence>
<dbReference type="CDD" id="cd01650">
    <property type="entry name" value="RT_nLTR_like"/>
    <property type="match status" value="1"/>
</dbReference>
<feature type="domain" description="Reverse transcriptase" evidence="1">
    <location>
        <begin position="353"/>
        <end position="454"/>
    </location>
</feature>
<reference evidence="4" key="2">
    <citation type="submission" date="2019-09" db="UniProtKB">
        <authorList>
            <consortium name="WormBaseParasite"/>
        </authorList>
    </citation>
    <scope>IDENTIFICATION</scope>
</reference>
<dbReference type="EMBL" id="UZAH01031412">
    <property type="protein sequence ID" value="VDP15334.1"/>
    <property type="molecule type" value="Genomic_DNA"/>
</dbReference>
<dbReference type="InterPro" id="IPR043502">
    <property type="entry name" value="DNA/RNA_pol_sf"/>
</dbReference>
<dbReference type="PANTHER" id="PTHR19446">
    <property type="entry name" value="REVERSE TRANSCRIPTASES"/>
    <property type="match status" value="1"/>
</dbReference>
<dbReference type="Pfam" id="PF00078">
    <property type="entry name" value="RVT_1"/>
    <property type="match status" value="1"/>
</dbReference>
<protein>
    <submittedName>
        <fullName evidence="4">Reverse transcriptase domain-containing protein</fullName>
    </submittedName>
</protein>
<dbReference type="WBParaSite" id="HPBE_0001950401-mRNA-1">
    <property type="protein sequence ID" value="HPBE_0001950401-mRNA-1"/>
    <property type="gene ID" value="HPBE_0001950401"/>
</dbReference>